<evidence type="ECO:0000313" key="2">
    <source>
        <dbReference type="Proteomes" id="UP000184192"/>
    </source>
</evidence>
<protein>
    <submittedName>
        <fullName evidence="1">Uncharacterized protein</fullName>
    </submittedName>
</protein>
<reference evidence="2" key="1">
    <citation type="submission" date="2016-11" db="EMBL/GenBank/DDBJ databases">
        <authorList>
            <person name="Varghese N."/>
            <person name="Submissions S."/>
        </authorList>
    </citation>
    <scope>NUCLEOTIDE SEQUENCE [LARGE SCALE GENOMIC DNA]</scope>
    <source>
        <strain evidence="2">DSM 26884</strain>
    </source>
</reference>
<dbReference type="eggNOG" id="ENOG5032R6E">
    <property type="taxonomic scope" value="Bacteria"/>
</dbReference>
<organism evidence="1 2">
    <name type="scientific">Bacteroides stercorirosoris</name>
    <dbReference type="NCBI Taxonomy" id="871324"/>
    <lineage>
        <taxon>Bacteria</taxon>
        <taxon>Pseudomonadati</taxon>
        <taxon>Bacteroidota</taxon>
        <taxon>Bacteroidia</taxon>
        <taxon>Bacteroidales</taxon>
        <taxon>Bacteroidaceae</taxon>
        <taxon>Bacteroides</taxon>
    </lineage>
</organism>
<dbReference type="RefSeq" id="WP_139261812.1">
    <property type="nucleotide sequence ID" value="NZ_FQZN01000005.1"/>
</dbReference>
<proteinExistence type="predicted"/>
<evidence type="ECO:0000313" key="1">
    <source>
        <dbReference type="EMBL" id="SHI65300.1"/>
    </source>
</evidence>
<dbReference type="PROSITE" id="PS51257">
    <property type="entry name" value="PROKAR_LIPOPROTEIN"/>
    <property type="match status" value="1"/>
</dbReference>
<dbReference type="EMBL" id="FQZN01000005">
    <property type="protein sequence ID" value="SHI65300.1"/>
    <property type="molecule type" value="Genomic_DNA"/>
</dbReference>
<dbReference type="AlphaFoldDB" id="A0A1M6CWG0"/>
<accession>A0A1M6CWG0</accession>
<gene>
    <name evidence="1" type="ORF">SAMN05444350_10584</name>
</gene>
<dbReference type="Proteomes" id="UP000184192">
    <property type="component" value="Unassembled WGS sequence"/>
</dbReference>
<sequence>MKRQTFIKLLFIAIIIVGCENAKKTKEDVVSTKEEMQQVEDVRSDTLMLTAMKLTDKEWLEVKSSYDKLVNALDEIMSGDDYEGSLYVNLSGIATSNDVSLGGMMLYYKLKQQGYQFLPDNEYVERIKYVFGIDYNHLDTLNKNKFISYKDYIVALNPMSNIDSEDNILSKEFYPYREHLYFFKKFNLCTVQMPSVLLIEMDENTNKDNINVCGDSIDYHWNNYVLNDNKISLAWLLNNGKEKELKDLLVNFGYDKDDKINELVLNDDNLSIMDKFMGRDIYGKPKIHEGILRFVERLSDENHSDYFVKASTFVEQIAYILEREDEKQKEYSQLEGMTLEERHKMIAYVVNTLQPLYEKYNGQDGYGHLDKYNIGIVDCFWSAFFDDHELLKDIEANDCYNLPNLTRLIQKIKQDERLVNKQTGIMEPWNWSPETSVSRDTLI</sequence>
<dbReference type="GeneID" id="92711315"/>
<keyword evidence="2" id="KW-1185">Reference proteome</keyword>
<name>A0A1M6CWG0_9BACE</name>